<dbReference type="AlphaFoldDB" id="A0A9Q1FVL0"/>
<keyword evidence="3" id="KW-1185">Reference proteome</keyword>
<dbReference type="Proteomes" id="UP001152622">
    <property type="component" value="Chromosome 3"/>
</dbReference>
<protein>
    <recommendedName>
        <fullName evidence="1">BTB domain-containing protein</fullName>
    </recommendedName>
</protein>
<comment type="caution">
    <text evidence="2">The sequence shown here is derived from an EMBL/GenBank/DDBJ whole genome shotgun (WGS) entry which is preliminary data.</text>
</comment>
<accession>A0A9Q1FVL0</accession>
<dbReference type="EMBL" id="JAINUF010000003">
    <property type="protein sequence ID" value="KAJ8368038.1"/>
    <property type="molecule type" value="Genomic_DNA"/>
</dbReference>
<evidence type="ECO:0000313" key="2">
    <source>
        <dbReference type="EMBL" id="KAJ8368038.1"/>
    </source>
</evidence>
<dbReference type="Pfam" id="PF25611">
    <property type="entry name" value="KCTD_C"/>
    <property type="match status" value="1"/>
</dbReference>
<sequence>MSLPDWKSPGKQSTPVIHLHSPIVQLNIGGHVYCTSLSTLRKFPNSKLADMFNGQPKLQTDGGGRFFIDRDGTHFKGVLDFLRSQRLPTEHVQEVYQEALFYDIKPLVKQLEEMPELFGEMVGRQQFLARLPNYRENLEVIIRIARAEAMASRTSSIIVCILRTEEDVSRYNDAINSLDTDKESVVSFGPWKASPTAGDLLDCIKIDIEAKGYKITLQPHNAEKGFRFKSYDFFYRMIFAWW</sequence>
<reference evidence="2" key="1">
    <citation type="journal article" date="2023" name="Science">
        <title>Genome structures resolve the early diversification of teleost fishes.</title>
        <authorList>
            <person name="Parey E."/>
            <person name="Louis A."/>
            <person name="Montfort J."/>
            <person name="Bouchez O."/>
            <person name="Roques C."/>
            <person name="Iampietro C."/>
            <person name="Lluch J."/>
            <person name="Castinel A."/>
            <person name="Donnadieu C."/>
            <person name="Desvignes T."/>
            <person name="Floi Bucao C."/>
            <person name="Jouanno E."/>
            <person name="Wen M."/>
            <person name="Mejri S."/>
            <person name="Dirks R."/>
            <person name="Jansen H."/>
            <person name="Henkel C."/>
            <person name="Chen W.J."/>
            <person name="Zahm M."/>
            <person name="Cabau C."/>
            <person name="Klopp C."/>
            <person name="Thompson A.W."/>
            <person name="Robinson-Rechavi M."/>
            <person name="Braasch I."/>
            <person name="Lecointre G."/>
            <person name="Bobe J."/>
            <person name="Postlethwait J.H."/>
            <person name="Berthelot C."/>
            <person name="Roest Crollius H."/>
            <person name="Guiguen Y."/>
        </authorList>
    </citation>
    <scope>NUCLEOTIDE SEQUENCE</scope>
    <source>
        <strain evidence="2">WJC10195</strain>
    </source>
</reference>
<feature type="domain" description="BTB" evidence="1">
    <location>
        <begin position="22"/>
        <end position="119"/>
    </location>
</feature>
<evidence type="ECO:0000313" key="3">
    <source>
        <dbReference type="Proteomes" id="UP001152622"/>
    </source>
</evidence>
<dbReference type="PANTHER" id="PTHR14499">
    <property type="entry name" value="POTASSIUM CHANNEL TETRAMERIZATION DOMAIN-CONTAINING"/>
    <property type="match status" value="1"/>
</dbReference>
<dbReference type="Pfam" id="PF02214">
    <property type="entry name" value="BTB_2"/>
    <property type="match status" value="1"/>
</dbReference>
<gene>
    <name evidence="2" type="ORF">SKAU_G00080660</name>
</gene>
<proteinExistence type="predicted"/>
<organism evidence="2 3">
    <name type="scientific">Synaphobranchus kaupii</name>
    <name type="common">Kaup's arrowtooth eel</name>
    <dbReference type="NCBI Taxonomy" id="118154"/>
    <lineage>
        <taxon>Eukaryota</taxon>
        <taxon>Metazoa</taxon>
        <taxon>Chordata</taxon>
        <taxon>Craniata</taxon>
        <taxon>Vertebrata</taxon>
        <taxon>Euteleostomi</taxon>
        <taxon>Actinopterygii</taxon>
        <taxon>Neopterygii</taxon>
        <taxon>Teleostei</taxon>
        <taxon>Anguilliformes</taxon>
        <taxon>Synaphobranchidae</taxon>
        <taxon>Synaphobranchus</taxon>
    </lineage>
</organism>
<dbReference type="Gene3D" id="3.30.710.10">
    <property type="entry name" value="Potassium Channel Kv1.1, Chain A"/>
    <property type="match status" value="1"/>
</dbReference>
<dbReference type="SUPFAM" id="SSF54695">
    <property type="entry name" value="POZ domain"/>
    <property type="match status" value="1"/>
</dbReference>
<dbReference type="InterPro" id="IPR003131">
    <property type="entry name" value="T1-type_BTB"/>
</dbReference>
<dbReference type="OrthoDB" id="2414723at2759"/>
<dbReference type="GO" id="GO:0051260">
    <property type="term" value="P:protein homooligomerization"/>
    <property type="evidence" value="ECO:0007669"/>
    <property type="project" value="InterPro"/>
</dbReference>
<dbReference type="SMART" id="SM00225">
    <property type="entry name" value="BTB"/>
    <property type="match status" value="1"/>
</dbReference>
<dbReference type="InterPro" id="IPR000210">
    <property type="entry name" value="BTB/POZ_dom"/>
</dbReference>
<dbReference type="InterPro" id="IPR011333">
    <property type="entry name" value="SKP1/BTB/POZ_sf"/>
</dbReference>
<dbReference type="PANTHER" id="PTHR14499:SF3">
    <property type="entry name" value="BTB_POZ DOMAIN-CONTAINING PROTEIN KCTD14"/>
    <property type="match status" value="1"/>
</dbReference>
<evidence type="ECO:0000259" key="1">
    <source>
        <dbReference type="SMART" id="SM00225"/>
    </source>
</evidence>
<dbReference type="InterPro" id="IPR057890">
    <property type="entry name" value="KCTD7/14_C"/>
</dbReference>
<name>A0A9Q1FVL0_SYNKA</name>